<comment type="caution">
    <text evidence="1">The sequence shown here is derived from an EMBL/GenBank/DDBJ whole genome shotgun (WGS) entry which is preliminary data.</text>
</comment>
<accession>X0TXF8</accession>
<sequence>SNPHLVRIDRSVGISDLELELHVKSLRQFHEIMDDVCNKFHDAIKNYKYVYASEVHKMNYMPEE</sequence>
<feature type="non-terminal residue" evidence="1">
    <location>
        <position position="1"/>
    </location>
</feature>
<evidence type="ECO:0000313" key="1">
    <source>
        <dbReference type="EMBL" id="GAF92822.1"/>
    </source>
</evidence>
<dbReference type="EMBL" id="BARS01018291">
    <property type="protein sequence ID" value="GAF92822.1"/>
    <property type="molecule type" value="Genomic_DNA"/>
</dbReference>
<protein>
    <submittedName>
        <fullName evidence="1">Uncharacterized protein</fullName>
    </submittedName>
</protein>
<dbReference type="AlphaFoldDB" id="X0TXF8"/>
<proteinExistence type="predicted"/>
<gene>
    <name evidence="1" type="ORF">S01H1_29779</name>
</gene>
<name>X0TXF8_9ZZZZ</name>
<organism evidence="1">
    <name type="scientific">marine sediment metagenome</name>
    <dbReference type="NCBI Taxonomy" id="412755"/>
    <lineage>
        <taxon>unclassified sequences</taxon>
        <taxon>metagenomes</taxon>
        <taxon>ecological metagenomes</taxon>
    </lineage>
</organism>
<reference evidence="1" key="1">
    <citation type="journal article" date="2014" name="Front. Microbiol.">
        <title>High frequency of phylogenetically diverse reductive dehalogenase-homologous genes in deep subseafloor sedimentary metagenomes.</title>
        <authorList>
            <person name="Kawai M."/>
            <person name="Futagami T."/>
            <person name="Toyoda A."/>
            <person name="Takaki Y."/>
            <person name="Nishi S."/>
            <person name="Hori S."/>
            <person name="Arai W."/>
            <person name="Tsubouchi T."/>
            <person name="Morono Y."/>
            <person name="Uchiyama I."/>
            <person name="Ito T."/>
            <person name="Fujiyama A."/>
            <person name="Inagaki F."/>
            <person name="Takami H."/>
        </authorList>
    </citation>
    <scope>NUCLEOTIDE SEQUENCE</scope>
    <source>
        <strain evidence="1">Expedition CK06-06</strain>
    </source>
</reference>